<protein>
    <recommendedName>
        <fullName evidence="3">Pyridine nucleotide-disulfide oxidoreductase domain-containing protein 2</fullName>
    </recommendedName>
</protein>
<dbReference type="PANTHER" id="PTHR10668:SF105">
    <property type="entry name" value="DEHYDROGENASE-RELATED"/>
    <property type="match status" value="1"/>
</dbReference>
<evidence type="ECO:0000256" key="2">
    <source>
        <dbReference type="ARBA" id="ARBA00038825"/>
    </source>
</evidence>
<dbReference type="RefSeq" id="WP_182485068.1">
    <property type="nucleotide sequence ID" value="NZ_JACGWU010000006.1"/>
</dbReference>
<evidence type="ECO:0000313" key="5">
    <source>
        <dbReference type="EMBL" id="MBA8829639.1"/>
    </source>
</evidence>
<dbReference type="Pfam" id="PF01593">
    <property type="entry name" value="Amino_oxidase"/>
    <property type="match status" value="1"/>
</dbReference>
<dbReference type="GO" id="GO:0016491">
    <property type="term" value="F:oxidoreductase activity"/>
    <property type="evidence" value="ECO:0007669"/>
    <property type="project" value="InterPro"/>
</dbReference>
<accession>A0A7W3PP77</accession>
<evidence type="ECO:0000256" key="3">
    <source>
        <dbReference type="ARBA" id="ARBA00040298"/>
    </source>
</evidence>
<keyword evidence="6" id="KW-1185">Reference proteome</keyword>
<reference evidence="5 6" key="1">
    <citation type="submission" date="2020-07" db="EMBL/GenBank/DDBJ databases">
        <title>Sequencing the genomes of 1000 actinobacteria strains.</title>
        <authorList>
            <person name="Klenk H.-P."/>
        </authorList>
    </citation>
    <scope>NUCLEOTIDE SEQUENCE [LARGE SCALE GENOMIC DNA]</scope>
    <source>
        <strain evidence="5 6">DSM 23737</strain>
    </source>
</reference>
<dbReference type="InterPro" id="IPR002937">
    <property type="entry name" value="Amino_oxidase"/>
</dbReference>
<dbReference type="PANTHER" id="PTHR10668">
    <property type="entry name" value="PHYTOENE DEHYDROGENASE"/>
    <property type="match status" value="1"/>
</dbReference>
<comment type="subunit">
    <text evidence="2">Interacts with COX5B; this interaction may contribute to localize PYROXD2 to the inner face of the inner mitochondrial membrane.</text>
</comment>
<evidence type="ECO:0000259" key="4">
    <source>
        <dbReference type="Pfam" id="PF01593"/>
    </source>
</evidence>
<dbReference type="InterPro" id="IPR036188">
    <property type="entry name" value="FAD/NAD-bd_sf"/>
</dbReference>
<name>A0A7W3PP77_9MICO</name>
<feature type="domain" description="Amine oxidase" evidence="4">
    <location>
        <begin position="16"/>
        <end position="391"/>
    </location>
</feature>
<sequence>MKSTVDYVVIGAGINGLTAASELAMAGHSVALIESTNRLGGFIDSGERTLPGYIHDTYSSWHPLFVSGGAYAALGPSLHKHGLEYLNSDDAVTASVSGDNRVAIAYRDVQKTANGLELAHDQDAYVTMLSDLGRNADIAFGALGAELRSPRVMKLALKMLGRNKIAGTEAFVREALMSGRAFVRNKFDGWDVDQLWIPWLLHAGLGPDQTTGGVMFPIMAMSMHGFGLPVVSGGAANFVSAFAKVLEENGVDVRLGNPVDSIIVEKGRAVGVRVAGQTVTAKRAIIASVSPGALYETLLPPESVSAPITREVSRYRPGRAAMQIHVALKRPVQWSDGRLNDVPLIHVTDGSGSTGVACAQAEAGLLPADPTIVVGQQYLLDPNRVPNGAGSLWLQLQELPFAPCGDAKGELDVSGGWTETLKKHYLDRVLSSLERHAPDLASSVLATDIISPADLQSANANAINGDPYGGSAELHQNLLWRPTPSTSKHKTAIPGLWHIGAATHPGPGLGGGSGHLTAQLLLRGRSSRS</sequence>
<evidence type="ECO:0000256" key="1">
    <source>
        <dbReference type="ARBA" id="ARBA00037217"/>
    </source>
</evidence>
<organism evidence="5 6">
    <name type="scientific">Alpinimonas psychrophila</name>
    <dbReference type="NCBI Taxonomy" id="748908"/>
    <lineage>
        <taxon>Bacteria</taxon>
        <taxon>Bacillati</taxon>
        <taxon>Actinomycetota</taxon>
        <taxon>Actinomycetes</taxon>
        <taxon>Micrococcales</taxon>
        <taxon>Microbacteriaceae</taxon>
        <taxon>Alpinimonas</taxon>
    </lineage>
</organism>
<gene>
    <name evidence="5" type="ORF">FB555_001755</name>
</gene>
<dbReference type="AlphaFoldDB" id="A0A7W3PP77"/>
<evidence type="ECO:0000313" key="6">
    <source>
        <dbReference type="Proteomes" id="UP000524237"/>
    </source>
</evidence>
<dbReference type="SUPFAM" id="SSF51905">
    <property type="entry name" value="FAD/NAD(P)-binding domain"/>
    <property type="match status" value="1"/>
</dbReference>
<dbReference type="Gene3D" id="3.50.50.60">
    <property type="entry name" value="FAD/NAD(P)-binding domain"/>
    <property type="match status" value="2"/>
</dbReference>
<comment type="function">
    <text evidence="1">Probable oxidoreductase that may play a role as regulator of mitochondrial function.</text>
</comment>
<comment type="caution">
    <text evidence="5">The sequence shown here is derived from an EMBL/GenBank/DDBJ whole genome shotgun (WGS) entry which is preliminary data.</text>
</comment>
<dbReference type="Proteomes" id="UP000524237">
    <property type="component" value="Unassembled WGS sequence"/>
</dbReference>
<dbReference type="EMBL" id="JACGWU010000006">
    <property type="protein sequence ID" value="MBA8829639.1"/>
    <property type="molecule type" value="Genomic_DNA"/>
</dbReference>
<proteinExistence type="predicted"/>